<dbReference type="Pfam" id="PF03109">
    <property type="entry name" value="ABC1"/>
    <property type="match status" value="1"/>
</dbReference>
<gene>
    <name evidence="3" type="ORF">BV898_06460</name>
</gene>
<evidence type="ECO:0000259" key="2">
    <source>
        <dbReference type="Pfam" id="PF03109"/>
    </source>
</evidence>
<evidence type="ECO:0000256" key="1">
    <source>
        <dbReference type="ARBA" id="ARBA00009670"/>
    </source>
</evidence>
<dbReference type="PANTHER" id="PTHR45890:SF1">
    <property type="entry name" value="AARF DOMAIN CONTAINING KINASE 2"/>
    <property type="match status" value="1"/>
</dbReference>
<reference evidence="4" key="1">
    <citation type="submission" date="2017-01" db="EMBL/GenBank/DDBJ databases">
        <title>Comparative genomics of anhydrobiosis in the tardigrade Hypsibius dujardini.</title>
        <authorList>
            <person name="Yoshida Y."/>
            <person name="Koutsovoulos G."/>
            <person name="Laetsch D."/>
            <person name="Stevens L."/>
            <person name="Kumar S."/>
            <person name="Horikawa D."/>
            <person name="Ishino K."/>
            <person name="Komine S."/>
            <person name="Tomita M."/>
            <person name="Blaxter M."/>
            <person name="Arakawa K."/>
        </authorList>
    </citation>
    <scope>NUCLEOTIDE SEQUENCE [LARGE SCALE GENOMIC DNA]</scope>
    <source>
        <strain evidence="4">Z151</strain>
    </source>
</reference>
<dbReference type="PANTHER" id="PTHR45890">
    <property type="entry name" value="AARF DOMAIN CONTAINING KINASE 2 (PREDICTED)"/>
    <property type="match status" value="1"/>
</dbReference>
<keyword evidence="3" id="KW-0808">Transferase</keyword>
<protein>
    <submittedName>
        <fullName evidence="3">AarF domain-containing protein kinase 2</fullName>
    </submittedName>
</protein>
<proteinExistence type="inferred from homology"/>
<dbReference type="CDD" id="cd13971">
    <property type="entry name" value="ADCK2-like"/>
    <property type="match status" value="1"/>
</dbReference>
<dbReference type="InterPro" id="IPR004147">
    <property type="entry name" value="ABC1_dom"/>
</dbReference>
<accession>A0A1W0WW90</accession>
<evidence type="ECO:0000313" key="3">
    <source>
        <dbReference type="EMBL" id="OQV19469.1"/>
    </source>
</evidence>
<dbReference type="GO" id="GO:0005739">
    <property type="term" value="C:mitochondrion"/>
    <property type="evidence" value="ECO:0007669"/>
    <property type="project" value="TreeGrafter"/>
</dbReference>
<keyword evidence="3" id="KW-0418">Kinase</keyword>
<organism evidence="3 4">
    <name type="scientific">Hypsibius exemplaris</name>
    <name type="common">Freshwater tardigrade</name>
    <dbReference type="NCBI Taxonomy" id="2072580"/>
    <lineage>
        <taxon>Eukaryota</taxon>
        <taxon>Metazoa</taxon>
        <taxon>Ecdysozoa</taxon>
        <taxon>Tardigrada</taxon>
        <taxon>Eutardigrada</taxon>
        <taxon>Parachela</taxon>
        <taxon>Hypsibioidea</taxon>
        <taxon>Hypsibiidae</taxon>
        <taxon>Hypsibius</taxon>
    </lineage>
</organism>
<sequence>MSIFTVSPHLKRCYSKMVIAALEPFFSVSSREVKKSLTLFSSERIQACFGWAKNGSSVGYGAWLKYVKPNGRTVTFSMLLGLIPLSVQATGPKPDLTARRKTTNLTETKNRRSNFHLLLTQPWILLFLCFRCVKLALLFLPIFFLYPVMYHQELLKLMWLKLLLKAFELSGPTFMKFGQWMSTRRDIFSTELCETFATLHRKVRPHAFRHTAHELDRAFGKDWRNQIIFDSPDPEPIGSGCVGQVYKVKVLESALVKEETDQPVDADTLGPFDITPLRSPAAGIPQHLQAPNNKPPPSKLAYVEAALKVLHPGVAGQVSRDLIIMEVGAAALEVIFRDLRWLRLRDSVLEFSLLMNRQLDLRVEAQNLTRFRRNFRNFPSVRFPTPYQPFVRQRVMLESWEEGIPVGSLTRDDVPADLKRELAAVGVDALLKMIFIDNFCHADMHPGNLFVKVTGKDFPNIRPDKMIYEDIGDVVIVGLQKQAAPFQLVIVDAGLTASLSQYDFDSFRGVFAAVVKGDGNLVAEQFLHHAAANACSDRAGFRRELSKLVHVARSKELSLNQIDVGELLSDVFAILVKYQVKLESNFISIMLGIMVLEGLGRSLDPNLDILEKARPLLVRKLIF</sequence>
<dbReference type="EMBL" id="MTYJ01000038">
    <property type="protein sequence ID" value="OQV19469.1"/>
    <property type="molecule type" value="Genomic_DNA"/>
</dbReference>
<name>A0A1W0WW90_HYPEX</name>
<comment type="similarity">
    <text evidence="1">Belongs to the protein kinase superfamily. ADCK protein kinase family.</text>
</comment>
<dbReference type="InterPro" id="IPR052402">
    <property type="entry name" value="ADCK_kinase"/>
</dbReference>
<keyword evidence="4" id="KW-1185">Reference proteome</keyword>
<dbReference type="GO" id="GO:0016301">
    <property type="term" value="F:kinase activity"/>
    <property type="evidence" value="ECO:0007669"/>
    <property type="project" value="UniProtKB-KW"/>
</dbReference>
<evidence type="ECO:0000313" key="4">
    <source>
        <dbReference type="Proteomes" id="UP000192578"/>
    </source>
</evidence>
<dbReference type="InterPro" id="IPR044095">
    <property type="entry name" value="ADCK2_dom"/>
</dbReference>
<comment type="caution">
    <text evidence="3">The sequence shown here is derived from an EMBL/GenBank/DDBJ whole genome shotgun (WGS) entry which is preliminary data.</text>
</comment>
<dbReference type="Proteomes" id="UP000192578">
    <property type="component" value="Unassembled WGS sequence"/>
</dbReference>
<feature type="domain" description="ABC1 atypical kinase-like" evidence="2">
    <location>
        <begin position="305"/>
        <end position="524"/>
    </location>
</feature>
<dbReference type="OrthoDB" id="427480at2759"/>
<dbReference type="AlphaFoldDB" id="A0A1W0WW90"/>
<dbReference type="SUPFAM" id="SSF56112">
    <property type="entry name" value="Protein kinase-like (PK-like)"/>
    <property type="match status" value="1"/>
</dbReference>
<dbReference type="InterPro" id="IPR011009">
    <property type="entry name" value="Kinase-like_dom_sf"/>
</dbReference>